<proteinExistence type="predicted"/>
<dbReference type="Proteomes" id="UP000799767">
    <property type="component" value="Unassembled WGS sequence"/>
</dbReference>
<reference evidence="1" key="1">
    <citation type="journal article" date="2020" name="Stud. Mycol.">
        <title>101 Dothideomycetes genomes: a test case for predicting lifestyles and emergence of pathogens.</title>
        <authorList>
            <person name="Haridas S."/>
            <person name="Albert R."/>
            <person name="Binder M."/>
            <person name="Bloem J."/>
            <person name="Labutti K."/>
            <person name="Salamov A."/>
            <person name="Andreopoulos B."/>
            <person name="Baker S."/>
            <person name="Barry K."/>
            <person name="Bills G."/>
            <person name="Bluhm B."/>
            <person name="Cannon C."/>
            <person name="Castanera R."/>
            <person name="Culley D."/>
            <person name="Daum C."/>
            <person name="Ezra D."/>
            <person name="Gonzalez J."/>
            <person name="Henrissat B."/>
            <person name="Kuo A."/>
            <person name="Liang C."/>
            <person name="Lipzen A."/>
            <person name="Lutzoni F."/>
            <person name="Magnuson J."/>
            <person name="Mondo S."/>
            <person name="Nolan M."/>
            <person name="Ohm R."/>
            <person name="Pangilinan J."/>
            <person name="Park H.-J."/>
            <person name="Ramirez L."/>
            <person name="Alfaro M."/>
            <person name="Sun H."/>
            <person name="Tritt A."/>
            <person name="Yoshinaga Y."/>
            <person name="Zwiers L.-H."/>
            <person name="Turgeon B."/>
            <person name="Goodwin S."/>
            <person name="Spatafora J."/>
            <person name="Crous P."/>
            <person name="Grigoriev I."/>
        </authorList>
    </citation>
    <scope>NUCLEOTIDE SEQUENCE</scope>
    <source>
        <strain evidence="1">CBS 113389</strain>
    </source>
</reference>
<dbReference type="OrthoDB" id="10017101at2759"/>
<sequence length="332" mass="37835">MAATSVLNEPAYAHVFDQKEDVISAAKNGLSWTYHADKDAQYVLPNNSPEHIRLEQQAVLLSGLMNHRIFHAPVKDGPHLQCLDIGCGTGIVTDTMATTLPQAQCFGVDLSPVPNMRAPKPNVRFFQGNVGTQPPSQWIPNDRESGFERDHEVFDYVFSRLLIFGVTDWPAYIRTQFDLLKPGGWAEVHDCDWTYFNEAEEVISDEWSWLQTLHSICEGEKGMDFQCGRKVAQWMEQAGFRDIQVFKYKWSYDPLSTQEPGVREFGEWQVRWQPEMINTMIERSVTSGHGAGMVEHNAIVRMQDEMRKCLAPEKGKHIWFYVTIGQKPPGVA</sequence>
<dbReference type="Pfam" id="PF13489">
    <property type="entry name" value="Methyltransf_23"/>
    <property type="match status" value="1"/>
</dbReference>
<dbReference type="PANTHER" id="PTHR43591">
    <property type="entry name" value="METHYLTRANSFERASE"/>
    <property type="match status" value="1"/>
</dbReference>
<gene>
    <name evidence="1" type="ORF">BDY17DRAFT_323586</name>
</gene>
<evidence type="ECO:0000313" key="2">
    <source>
        <dbReference type="Proteomes" id="UP000799767"/>
    </source>
</evidence>
<dbReference type="AlphaFoldDB" id="A0A6A6PYD8"/>
<dbReference type="RefSeq" id="XP_033591323.1">
    <property type="nucleotide sequence ID" value="XM_033737043.1"/>
</dbReference>
<keyword evidence="2" id="KW-1185">Reference proteome</keyword>
<evidence type="ECO:0000313" key="1">
    <source>
        <dbReference type="EMBL" id="KAF2484754.1"/>
    </source>
</evidence>
<dbReference type="GO" id="GO:0008168">
    <property type="term" value="F:methyltransferase activity"/>
    <property type="evidence" value="ECO:0007669"/>
    <property type="project" value="UniProtKB-KW"/>
</dbReference>
<dbReference type="SUPFAM" id="SSF53335">
    <property type="entry name" value="S-adenosyl-L-methionine-dependent methyltransferases"/>
    <property type="match status" value="1"/>
</dbReference>
<dbReference type="GeneID" id="54478045"/>
<keyword evidence="1" id="KW-0489">Methyltransferase</keyword>
<accession>A0A6A6PYD8</accession>
<protein>
    <submittedName>
        <fullName evidence="1">S-adenosyl-L-methionine-dependent methyltransferase</fullName>
    </submittedName>
</protein>
<dbReference type="GO" id="GO:0032259">
    <property type="term" value="P:methylation"/>
    <property type="evidence" value="ECO:0007669"/>
    <property type="project" value="UniProtKB-KW"/>
</dbReference>
<dbReference type="InterPro" id="IPR029063">
    <property type="entry name" value="SAM-dependent_MTases_sf"/>
</dbReference>
<dbReference type="EMBL" id="MU001634">
    <property type="protein sequence ID" value="KAF2484754.1"/>
    <property type="molecule type" value="Genomic_DNA"/>
</dbReference>
<dbReference type="Gene3D" id="3.40.50.150">
    <property type="entry name" value="Vaccinia Virus protein VP39"/>
    <property type="match status" value="1"/>
</dbReference>
<dbReference type="CDD" id="cd02440">
    <property type="entry name" value="AdoMet_MTases"/>
    <property type="match status" value="1"/>
</dbReference>
<name>A0A6A6PYD8_9PEZI</name>
<organism evidence="1 2">
    <name type="scientific">Neohortaea acidophila</name>
    <dbReference type="NCBI Taxonomy" id="245834"/>
    <lineage>
        <taxon>Eukaryota</taxon>
        <taxon>Fungi</taxon>
        <taxon>Dikarya</taxon>
        <taxon>Ascomycota</taxon>
        <taxon>Pezizomycotina</taxon>
        <taxon>Dothideomycetes</taxon>
        <taxon>Dothideomycetidae</taxon>
        <taxon>Mycosphaerellales</taxon>
        <taxon>Teratosphaeriaceae</taxon>
        <taxon>Neohortaea</taxon>
    </lineage>
</organism>
<dbReference type="PANTHER" id="PTHR43591:SF24">
    <property type="entry name" value="2-METHOXY-6-POLYPRENYL-1,4-BENZOQUINOL METHYLASE, MITOCHONDRIAL"/>
    <property type="match status" value="1"/>
</dbReference>
<keyword evidence="1" id="KW-0808">Transferase</keyword>